<dbReference type="EC" id="2.4.1.187" evidence="5"/>
<dbReference type="InterPro" id="IPR034714">
    <property type="entry name" value="TagA_TarA"/>
</dbReference>
<keyword evidence="2 5" id="KW-0808">Transferase</keyword>
<accession>A0ABY8EGD5</accession>
<organism evidence="6 7">
    <name type="scientific">Tepidibacter hydrothermalis</name>
    <dbReference type="NCBI Taxonomy" id="3036126"/>
    <lineage>
        <taxon>Bacteria</taxon>
        <taxon>Bacillati</taxon>
        <taxon>Bacillota</taxon>
        <taxon>Clostridia</taxon>
        <taxon>Peptostreptococcales</taxon>
        <taxon>Peptostreptococcaceae</taxon>
        <taxon>Tepidibacter</taxon>
    </lineage>
</organism>
<dbReference type="HAMAP" id="MF_02070">
    <property type="entry name" value="TagA_TarA"/>
    <property type="match status" value="1"/>
</dbReference>
<evidence type="ECO:0000313" key="7">
    <source>
        <dbReference type="Proteomes" id="UP001222800"/>
    </source>
</evidence>
<evidence type="ECO:0000256" key="3">
    <source>
        <dbReference type="ARBA" id="ARBA00022944"/>
    </source>
</evidence>
<dbReference type="PANTHER" id="PTHR34136:SF1">
    <property type="entry name" value="UDP-N-ACETYL-D-MANNOSAMINURONIC ACID TRANSFERASE"/>
    <property type="match status" value="1"/>
</dbReference>
<dbReference type="Pfam" id="PF03808">
    <property type="entry name" value="Glyco_tran_WecG"/>
    <property type="match status" value="1"/>
</dbReference>
<keyword evidence="4 5" id="KW-0961">Cell wall biogenesis/degradation</keyword>
<dbReference type="EMBL" id="CP120733">
    <property type="protein sequence ID" value="WFD10639.1"/>
    <property type="molecule type" value="Genomic_DNA"/>
</dbReference>
<name>A0ABY8EGD5_9FIRM</name>
<dbReference type="RefSeq" id="WP_277732606.1">
    <property type="nucleotide sequence ID" value="NZ_CP120733.1"/>
</dbReference>
<gene>
    <name evidence="6" type="ORF">P4S50_00775</name>
</gene>
<evidence type="ECO:0000256" key="5">
    <source>
        <dbReference type="HAMAP-Rule" id="MF_02070"/>
    </source>
</evidence>
<keyword evidence="3 5" id="KW-0777">Teichoic acid biosynthesis</keyword>
<comment type="catalytic activity">
    <reaction evidence="5">
        <text>UDP-N-acetyl-alpha-D-mannosamine + N-acetyl-alpha-D-glucosaminyl-di-trans,octa-cis-undecaprenyl diphosphate = N-acetyl-beta-D-mannosaminyl-(1-&gt;4)-N-acetyl-alpha-D-glucosaminyl di-trans,octa-cis-undecaprenyl diphosphate + UDP + H(+)</text>
        <dbReference type="Rhea" id="RHEA:16053"/>
        <dbReference type="ChEBI" id="CHEBI:15378"/>
        <dbReference type="ChEBI" id="CHEBI:58223"/>
        <dbReference type="ChEBI" id="CHEBI:62959"/>
        <dbReference type="ChEBI" id="CHEBI:68623"/>
        <dbReference type="ChEBI" id="CHEBI:132210"/>
        <dbReference type="EC" id="2.4.1.187"/>
    </reaction>
</comment>
<dbReference type="PANTHER" id="PTHR34136">
    <property type="match status" value="1"/>
</dbReference>
<keyword evidence="1 5" id="KW-0328">Glycosyltransferase</keyword>
<dbReference type="InterPro" id="IPR004629">
    <property type="entry name" value="WecG_TagA_CpsF"/>
</dbReference>
<comment type="similarity">
    <text evidence="5">Belongs to the glycosyltransferase 26 family. TagA/TarA subfamily.</text>
</comment>
<dbReference type="Proteomes" id="UP001222800">
    <property type="component" value="Chromosome"/>
</dbReference>
<evidence type="ECO:0000256" key="4">
    <source>
        <dbReference type="ARBA" id="ARBA00023316"/>
    </source>
</evidence>
<proteinExistence type="inferred from homology"/>
<sequence length="247" mass="28109">MEKINILGVPVHKVDMNEALNVSSSFFDRDKKSVIVTPNSEIVMMAKDDEKFLNIIKEADLVIPDGIGLVIASKMIKNPLNERVTGIDLMENILNYCNENNKSIFILGGKPGVADKAVENIVKKYPNIKSSGSYHGYFKGHHIGHEGHDEEKEVINKINELKPDILFVAFGAPKQELWIQRYKDEVNTSILMGVGGSVDVYAGEVQRAPEFYQKFGLEWLYRLIKEPWRYKRMMLLPKFIVQVAIKK</sequence>
<keyword evidence="7" id="KW-1185">Reference proteome</keyword>
<reference evidence="6 7" key="1">
    <citation type="submission" date="2023-03" db="EMBL/GenBank/DDBJ databases">
        <title>Complete genome sequence of Tepidibacter sp. SWIR-1, isolated from a deep-sea hydrothermal vent.</title>
        <authorList>
            <person name="Li X."/>
        </authorList>
    </citation>
    <scope>NUCLEOTIDE SEQUENCE [LARGE SCALE GENOMIC DNA]</scope>
    <source>
        <strain evidence="6 7">SWIR-1</strain>
    </source>
</reference>
<evidence type="ECO:0000256" key="1">
    <source>
        <dbReference type="ARBA" id="ARBA00022676"/>
    </source>
</evidence>
<evidence type="ECO:0000256" key="2">
    <source>
        <dbReference type="ARBA" id="ARBA00022679"/>
    </source>
</evidence>
<dbReference type="NCBIfam" id="TIGR00696">
    <property type="entry name" value="wecG_tagA_cpsF"/>
    <property type="match status" value="1"/>
</dbReference>
<comment type="function">
    <text evidence="5">Catalyzes the conversion of GlcNAc-PP-undecaprenol into ManNAc-GlcNAc-PP-undecaprenol, the first committed lipid intermediate in the de novo synthesis of teichoic acid.</text>
</comment>
<comment type="pathway">
    <text evidence="5">Cell wall biogenesis; teichoic acid biosynthesis.</text>
</comment>
<protein>
    <recommendedName>
        <fullName evidence="5">N-acetylglucosaminyldiphosphoundecaprenol N-acetyl-beta-D-mannosaminyltransferase</fullName>
        <ecNumber evidence="5">2.4.1.187</ecNumber>
    </recommendedName>
    <alternativeName>
        <fullName evidence="5">N-acetylmannosaminyltransferase</fullName>
    </alternativeName>
    <alternativeName>
        <fullName evidence="5">UDP-N-acetylmannosamine transferase</fullName>
    </alternativeName>
    <alternativeName>
        <fullName evidence="5">UDP-N-acetylmannosamine:N-acetylglucosaminyl pyrophosphorylundecaprenol N-acetylmannosaminyltransferase</fullName>
    </alternativeName>
</protein>
<dbReference type="CDD" id="cd06533">
    <property type="entry name" value="Glyco_transf_WecG_TagA"/>
    <property type="match status" value="1"/>
</dbReference>
<evidence type="ECO:0000313" key="6">
    <source>
        <dbReference type="EMBL" id="WFD10639.1"/>
    </source>
</evidence>